<dbReference type="Proteomes" id="UP000198319">
    <property type="component" value="Unassembled WGS sequence"/>
</dbReference>
<dbReference type="RefSeq" id="WP_070906646.1">
    <property type="nucleotide sequence ID" value="NZ_MIKE01000022.1"/>
</dbReference>
<dbReference type="OrthoDB" id="700190at2"/>
<reference evidence="3 5" key="3">
    <citation type="submission" date="2016-11" db="EMBL/GenBank/DDBJ databases">
        <title>Whole genomes of Flavobacteriaceae.</title>
        <authorList>
            <person name="Stine C."/>
            <person name="Li C."/>
            <person name="Tadesse D."/>
        </authorList>
    </citation>
    <scope>NUCLEOTIDE SEQUENCE [LARGE SCALE GENOMIC DNA]</scope>
    <source>
        <strain evidence="3 5">ATCC BAA-2541</strain>
    </source>
</reference>
<dbReference type="EMBL" id="MUHG01000024">
    <property type="protein sequence ID" value="OXB17713.1"/>
    <property type="molecule type" value="Genomic_DNA"/>
</dbReference>
<dbReference type="EMBL" id="MIKE01000022">
    <property type="protein sequence ID" value="OHT45343.1"/>
    <property type="molecule type" value="Genomic_DNA"/>
</dbReference>
<dbReference type="AlphaFoldDB" id="A0A1S1JAM4"/>
<name>A0A1S1JAM4_9FLAO</name>
<dbReference type="STRING" id="1278819.BHE19_05730"/>
<protein>
    <recommendedName>
        <fullName evidence="6">Lipoprotein</fullName>
    </recommendedName>
</protein>
<evidence type="ECO:0000313" key="2">
    <source>
        <dbReference type="EMBL" id="OHT45343.1"/>
    </source>
</evidence>
<reference evidence="4" key="1">
    <citation type="submission" date="2016-09" db="EMBL/GenBank/DDBJ databases">
        <authorList>
            <person name="Chen S."/>
            <person name="Walker E."/>
        </authorList>
    </citation>
    <scope>NUCLEOTIDE SEQUENCE [LARGE SCALE GENOMIC DNA]</scope>
    <source>
        <strain evidence="4">MSU</strain>
    </source>
</reference>
<dbReference type="PROSITE" id="PS51257">
    <property type="entry name" value="PROKAR_LIPOPROTEIN"/>
    <property type="match status" value="1"/>
</dbReference>
<gene>
    <name evidence="3" type="ORF">B0A71_16195</name>
    <name evidence="2" type="ORF">BHE19_05730</name>
</gene>
<evidence type="ECO:0008006" key="6">
    <source>
        <dbReference type="Google" id="ProtNLM"/>
    </source>
</evidence>
<proteinExistence type="predicted"/>
<sequence>MKNTIAVVGLTLLLFACNSKQSEDKINTSGITKKESTHTKTSENKSVGSPNYEISTYDNPEFTSRITEHKRNLKQFSEKKLFLVIHDKWIQKLNKEQQAFFSENPNYELLSMAKGNLFQEDSNDFAFIVYDKKKVKISILLYNGLTSEYAELYKDIKVQNGFADPNSDAGFFRTLDYQFADEFLFYNEDALKEHPDNYLETYVAAKITDLSKDDDFVLDHGSFAKNVSKTNLSNILCLATSSVYSNWDCLRYDKTNHTFLIFYTQAFAD</sequence>
<evidence type="ECO:0000313" key="5">
    <source>
        <dbReference type="Proteomes" id="UP000198319"/>
    </source>
</evidence>
<comment type="caution">
    <text evidence="2">The sequence shown here is derived from an EMBL/GenBank/DDBJ whole genome shotgun (WGS) entry which is preliminary data.</text>
</comment>
<feature type="region of interest" description="Disordered" evidence="1">
    <location>
        <begin position="28"/>
        <end position="52"/>
    </location>
</feature>
<keyword evidence="5" id="KW-1185">Reference proteome</keyword>
<organism evidence="2 4">
    <name type="scientific">Flavobacterium tructae</name>
    <dbReference type="NCBI Taxonomy" id="1114873"/>
    <lineage>
        <taxon>Bacteria</taxon>
        <taxon>Pseudomonadati</taxon>
        <taxon>Bacteroidota</taxon>
        <taxon>Flavobacteriia</taxon>
        <taxon>Flavobacteriales</taxon>
        <taxon>Flavobacteriaceae</taxon>
        <taxon>Flavobacterium</taxon>
    </lineage>
</organism>
<evidence type="ECO:0000313" key="4">
    <source>
        <dbReference type="Proteomes" id="UP000180252"/>
    </source>
</evidence>
<dbReference type="Proteomes" id="UP000180252">
    <property type="component" value="Unassembled WGS sequence"/>
</dbReference>
<evidence type="ECO:0000256" key="1">
    <source>
        <dbReference type="SAM" id="MobiDB-lite"/>
    </source>
</evidence>
<reference evidence="2" key="2">
    <citation type="submission" date="2016-09" db="EMBL/GenBank/DDBJ databases">
        <authorList>
            <person name="Capua I."/>
            <person name="De Benedictis P."/>
            <person name="Joannis T."/>
            <person name="Lombin L.H."/>
            <person name="Cattoli G."/>
        </authorList>
    </citation>
    <scope>NUCLEOTIDE SEQUENCE [LARGE SCALE GENOMIC DNA]</scope>
    <source>
        <strain evidence="2">MSU</strain>
    </source>
</reference>
<feature type="compositionally biased region" description="Basic and acidic residues" evidence="1">
    <location>
        <begin position="28"/>
        <end position="43"/>
    </location>
</feature>
<evidence type="ECO:0000313" key="3">
    <source>
        <dbReference type="EMBL" id="OXB17713.1"/>
    </source>
</evidence>
<accession>A0A1S1JAM4</accession>